<evidence type="ECO:0000313" key="7">
    <source>
        <dbReference type="Proteomes" id="UP000019151"/>
    </source>
</evidence>
<feature type="transmembrane region" description="Helical" evidence="5">
    <location>
        <begin position="47"/>
        <end position="67"/>
    </location>
</feature>
<keyword evidence="4 5" id="KW-0472">Membrane</keyword>
<dbReference type="Gene3D" id="1.20.1740.10">
    <property type="entry name" value="Amino acid/polyamine transporter I"/>
    <property type="match status" value="1"/>
</dbReference>
<evidence type="ECO:0000256" key="3">
    <source>
        <dbReference type="ARBA" id="ARBA00022989"/>
    </source>
</evidence>
<feature type="transmembrane region" description="Helical" evidence="5">
    <location>
        <begin position="348"/>
        <end position="371"/>
    </location>
</feature>
<dbReference type="STRING" id="861299.J421_4351"/>
<dbReference type="PANTHER" id="PTHR11785:SF512">
    <property type="entry name" value="SOBREMESA, ISOFORM B"/>
    <property type="match status" value="1"/>
</dbReference>
<dbReference type="AlphaFoldDB" id="W0RQQ6"/>
<feature type="transmembrane region" description="Helical" evidence="5">
    <location>
        <begin position="121"/>
        <end position="145"/>
    </location>
</feature>
<dbReference type="Proteomes" id="UP000019151">
    <property type="component" value="Chromosome"/>
</dbReference>
<dbReference type="RefSeq" id="WP_025413321.1">
    <property type="nucleotide sequence ID" value="NZ_CP007128.1"/>
</dbReference>
<gene>
    <name evidence="6" type="ORF">J421_4351</name>
</gene>
<dbReference type="OrthoDB" id="3181223at2"/>
<feature type="transmembrane region" description="Helical" evidence="5">
    <location>
        <begin position="383"/>
        <end position="406"/>
    </location>
</feature>
<dbReference type="PIRSF" id="PIRSF006060">
    <property type="entry name" value="AA_transporter"/>
    <property type="match status" value="1"/>
</dbReference>
<feature type="transmembrane region" description="Helical" evidence="5">
    <location>
        <begin position="190"/>
        <end position="209"/>
    </location>
</feature>
<feature type="transmembrane region" description="Helical" evidence="5">
    <location>
        <begin position="279"/>
        <end position="298"/>
    </location>
</feature>
<dbReference type="eggNOG" id="COG0833">
    <property type="taxonomic scope" value="Bacteria"/>
</dbReference>
<evidence type="ECO:0000256" key="2">
    <source>
        <dbReference type="ARBA" id="ARBA00022692"/>
    </source>
</evidence>
<keyword evidence="3 5" id="KW-1133">Transmembrane helix</keyword>
<accession>W0RQQ6</accession>
<evidence type="ECO:0000256" key="1">
    <source>
        <dbReference type="ARBA" id="ARBA00004141"/>
    </source>
</evidence>
<dbReference type="PANTHER" id="PTHR11785">
    <property type="entry name" value="AMINO ACID TRANSPORTER"/>
    <property type="match status" value="1"/>
</dbReference>
<feature type="transmembrane region" description="Helical" evidence="5">
    <location>
        <begin position="157"/>
        <end position="178"/>
    </location>
</feature>
<dbReference type="InterPro" id="IPR050598">
    <property type="entry name" value="AminoAcid_Transporter"/>
</dbReference>
<dbReference type="InterPro" id="IPR002293">
    <property type="entry name" value="AA/rel_permease1"/>
</dbReference>
<feature type="transmembrane region" description="Helical" evidence="5">
    <location>
        <begin position="412"/>
        <end position="429"/>
    </location>
</feature>
<organism evidence="6 7">
    <name type="scientific">Gemmatirosa kalamazoonensis</name>
    <dbReference type="NCBI Taxonomy" id="861299"/>
    <lineage>
        <taxon>Bacteria</taxon>
        <taxon>Pseudomonadati</taxon>
        <taxon>Gemmatimonadota</taxon>
        <taxon>Gemmatimonadia</taxon>
        <taxon>Gemmatimonadales</taxon>
        <taxon>Gemmatimonadaceae</taxon>
        <taxon>Gemmatirosa</taxon>
    </lineage>
</organism>
<sequence length="437" mass="44075">MSENEPPGALRRVLGVGFGVAVGIGSMIGAGILRAPADVAARLPTPALFLGVWVVGGLYALLGGNALSELGVAVPRSGGQYVYARRAFGPYIGFVVGWNDWLSSAGSVAAVAIALSESAAALLGAGARAVPVIAVLAVAVAYAVLSRGVRVGDRAQRATSAVKAVALLALVAACVFAARPHAAPAPNAHAGAAAFVLALQGVIYAYDGWTGPIYFSGELRDPGREVPRAVFGGVLSGMALYLAVNAAFLVVLSIDAMSRSTLVAADVARAIAGARGASLVHWLVLLALPSAVVANLLLASRVAYAMGRDGAAPRRLGDVSAAGVPGVGLAVSGVVAALFAATGAFERVIAVCAFLFVASYVVSFAAVFVLRRREPALPRAYRAWGHPWTTGLAVVASSVFLAGVVAADPRGAAVSVASVAVTLPLYALLRRARPVAG</sequence>
<dbReference type="GO" id="GO:0015179">
    <property type="term" value="F:L-amino acid transmembrane transporter activity"/>
    <property type="evidence" value="ECO:0007669"/>
    <property type="project" value="TreeGrafter"/>
</dbReference>
<feature type="transmembrane region" description="Helical" evidence="5">
    <location>
        <begin position="230"/>
        <end position="254"/>
    </location>
</feature>
<comment type="subcellular location">
    <subcellularLocation>
        <location evidence="1">Membrane</location>
        <topology evidence="1">Multi-pass membrane protein</topology>
    </subcellularLocation>
</comment>
<keyword evidence="7" id="KW-1185">Reference proteome</keyword>
<name>W0RQQ6_9BACT</name>
<dbReference type="GO" id="GO:0016020">
    <property type="term" value="C:membrane"/>
    <property type="evidence" value="ECO:0007669"/>
    <property type="project" value="UniProtKB-SubCell"/>
</dbReference>
<feature type="transmembrane region" description="Helical" evidence="5">
    <location>
        <begin position="12"/>
        <end position="35"/>
    </location>
</feature>
<dbReference type="PATRIC" id="fig|861299.3.peg.4405"/>
<dbReference type="InParanoid" id="W0RQQ6"/>
<reference evidence="6 7" key="1">
    <citation type="journal article" date="2014" name="Genome Announc.">
        <title>Genome Sequence and Methylome of Soil Bacterium Gemmatirosa kalamazoonensis KBS708T, a Member of the Rarely Cultivated Gemmatimonadetes Phylum.</title>
        <authorList>
            <person name="Debruyn J.M."/>
            <person name="Radosevich M."/>
            <person name="Wommack K.E."/>
            <person name="Polson S.W."/>
            <person name="Hauser L.J."/>
            <person name="Fawaz M.N."/>
            <person name="Korlach J."/>
            <person name="Tsai Y.C."/>
        </authorList>
    </citation>
    <scope>NUCLEOTIDE SEQUENCE [LARGE SCALE GENOMIC DNA]</scope>
    <source>
        <strain evidence="6 7">KBS708</strain>
    </source>
</reference>
<keyword evidence="2 5" id="KW-0812">Transmembrane</keyword>
<evidence type="ECO:0000256" key="4">
    <source>
        <dbReference type="ARBA" id="ARBA00023136"/>
    </source>
</evidence>
<dbReference type="EMBL" id="CP007128">
    <property type="protein sequence ID" value="AHG91888.1"/>
    <property type="molecule type" value="Genomic_DNA"/>
</dbReference>
<dbReference type="Pfam" id="PF13520">
    <property type="entry name" value="AA_permease_2"/>
    <property type="match status" value="1"/>
</dbReference>
<dbReference type="HOGENOM" id="CLU_007946_3_4_0"/>
<feature type="transmembrane region" description="Helical" evidence="5">
    <location>
        <begin position="319"/>
        <end position="342"/>
    </location>
</feature>
<dbReference type="KEGG" id="gba:J421_4351"/>
<feature type="transmembrane region" description="Helical" evidence="5">
    <location>
        <begin position="88"/>
        <end position="115"/>
    </location>
</feature>
<evidence type="ECO:0000256" key="5">
    <source>
        <dbReference type="SAM" id="Phobius"/>
    </source>
</evidence>
<proteinExistence type="predicted"/>
<evidence type="ECO:0000313" key="6">
    <source>
        <dbReference type="EMBL" id="AHG91888.1"/>
    </source>
</evidence>
<protein>
    <submittedName>
        <fullName evidence="6">Amino acid permease-associated region</fullName>
    </submittedName>
</protein>